<proteinExistence type="predicted"/>
<evidence type="ECO:0000313" key="1">
    <source>
        <dbReference type="Proteomes" id="UP000887577"/>
    </source>
</evidence>
<accession>A0A914Z6U0</accession>
<dbReference type="Proteomes" id="UP000887577">
    <property type="component" value="Unplaced"/>
</dbReference>
<sequence length="89" mass="10074">MVRISEEGPESEMKKYQQDEKALIESMQFQNSSILWVPEIPADIVVLGLINSGKSIVANALEKLEFVNDGTRLNEISYDEMDTDVKIIE</sequence>
<keyword evidence="1" id="KW-1185">Reference proteome</keyword>
<dbReference type="WBParaSite" id="PSU_v2.g8411.t1">
    <property type="protein sequence ID" value="PSU_v2.g8411.t1"/>
    <property type="gene ID" value="PSU_v2.g8411"/>
</dbReference>
<name>A0A914Z6U0_9BILA</name>
<evidence type="ECO:0000313" key="2">
    <source>
        <dbReference type="WBParaSite" id="PSU_v2.g8411.t1"/>
    </source>
</evidence>
<reference evidence="2" key="1">
    <citation type="submission" date="2022-11" db="UniProtKB">
        <authorList>
            <consortium name="WormBaseParasite"/>
        </authorList>
    </citation>
    <scope>IDENTIFICATION</scope>
</reference>
<protein>
    <submittedName>
        <fullName evidence="2">Uncharacterized protein</fullName>
    </submittedName>
</protein>
<dbReference type="AlphaFoldDB" id="A0A914Z6U0"/>
<organism evidence="1 2">
    <name type="scientific">Panagrolaimus superbus</name>
    <dbReference type="NCBI Taxonomy" id="310955"/>
    <lineage>
        <taxon>Eukaryota</taxon>
        <taxon>Metazoa</taxon>
        <taxon>Ecdysozoa</taxon>
        <taxon>Nematoda</taxon>
        <taxon>Chromadorea</taxon>
        <taxon>Rhabditida</taxon>
        <taxon>Tylenchina</taxon>
        <taxon>Panagrolaimomorpha</taxon>
        <taxon>Panagrolaimoidea</taxon>
        <taxon>Panagrolaimidae</taxon>
        <taxon>Panagrolaimus</taxon>
    </lineage>
</organism>